<dbReference type="SUPFAM" id="SSF47413">
    <property type="entry name" value="lambda repressor-like DNA-binding domains"/>
    <property type="match status" value="1"/>
</dbReference>
<dbReference type="SMART" id="SM00530">
    <property type="entry name" value="HTH_XRE"/>
    <property type="match status" value="1"/>
</dbReference>
<feature type="domain" description="HTH cro/C1-type" evidence="2">
    <location>
        <begin position="8"/>
        <end position="68"/>
    </location>
</feature>
<dbReference type="PROSITE" id="PS50943">
    <property type="entry name" value="HTH_CROC1"/>
    <property type="match status" value="1"/>
</dbReference>
<dbReference type="Pfam" id="PF01381">
    <property type="entry name" value="HTH_3"/>
    <property type="match status" value="1"/>
</dbReference>
<dbReference type="PANTHER" id="PTHR46558:SF11">
    <property type="entry name" value="HTH-TYPE TRANSCRIPTIONAL REGULATOR XRE"/>
    <property type="match status" value="1"/>
</dbReference>
<proteinExistence type="predicted"/>
<dbReference type="InterPro" id="IPR001387">
    <property type="entry name" value="Cro/C1-type_HTH"/>
</dbReference>
<evidence type="ECO:0000259" key="2">
    <source>
        <dbReference type="PROSITE" id="PS50943"/>
    </source>
</evidence>
<sequence length="111" mass="12912">MYSIGKEIKKIRDEEKLSQEEFAERINRKTGLSITKGMVSKWESDTTEPKTRMLRAIAETFNVSMDRMLGLDSQQTSSKIETLAAHIDDDVTDEEMEAIKNYINYIKFKRN</sequence>
<organism evidence="3 4">
    <name type="scientific">Psychrobacillus mangrovi</name>
    <dbReference type="NCBI Taxonomy" id="3117745"/>
    <lineage>
        <taxon>Bacteria</taxon>
        <taxon>Bacillati</taxon>
        <taxon>Bacillota</taxon>
        <taxon>Bacilli</taxon>
        <taxon>Bacillales</taxon>
        <taxon>Bacillaceae</taxon>
        <taxon>Psychrobacillus</taxon>
    </lineage>
</organism>
<evidence type="ECO:0000256" key="1">
    <source>
        <dbReference type="ARBA" id="ARBA00023125"/>
    </source>
</evidence>
<reference evidence="3 4" key="1">
    <citation type="submission" date="2024-01" db="EMBL/GenBank/DDBJ databases">
        <title>Seven novel Bacillus-like species.</title>
        <authorList>
            <person name="Liu G."/>
        </authorList>
    </citation>
    <scope>NUCLEOTIDE SEQUENCE [LARGE SCALE GENOMIC DNA]</scope>
    <source>
        <strain evidence="3 4">FJAT-51614</strain>
    </source>
</reference>
<dbReference type="EMBL" id="JBAWSY010000029">
    <property type="protein sequence ID" value="MEI4771831.1"/>
    <property type="molecule type" value="Genomic_DNA"/>
</dbReference>
<evidence type="ECO:0000313" key="3">
    <source>
        <dbReference type="EMBL" id="MEI4771831.1"/>
    </source>
</evidence>
<dbReference type="InterPro" id="IPR010982">
    <property type="entry name" value="Lambda_DNA-bd_dom_sf"/>
</dbReference>
<evidence type="ECO:0000313" key="4">
    <source>
        <dbReference type="Proteomes" id="UP001364890"/>
    </source>
</evidence>
<name>A0ABU8F9Z5_9BACI</name>
<keyword evidence="4" id="KW-1185">Reference proteome</keyword>
<gene>
    <name evidence="3" type="ORF">WAX74_19705</name>
</gene>
<accession>A0ABU8F9Z5</accession>
<dbReference type="RefSeq" id="WP_336499380.1">
    <property type="nucleotide sequence ID" value="NZ_JBAWSY010000029.1"/>
</dbReference>
<dbReference type="CDD" id="cd00093">
    <property type="entry name" value="HTH_XRE"/>
    <property type="match status" value="1"/>
</dbReference>
<keyword evidence="1" id="KW-0238">DNA-binding</keyword>
<dbReference type="PANTHER" id="PTHR46558">
    <property type="entry name" value="TRACRIPTIONAL REGULATORY PROTEIN-RELATED-RELATED"/>
    <property type="match status" value="1"/>
</dbReference>
<dbReference type="Proteomes" id="UP001364890">
    <property type="component" value="Unassembled WGS sequence"/>
</dbReference>
<protein>
    <submittedName>
        <fullName evidence="3">Helix-turn-helix transcriptional regulator</fullName>
    </submittedName>
</protein>
<comment type="caution">
    <text evidence="3">The sequence shown here is derived from an EMBL/GenBank/DDBJ whole genome shotgun (WGS) entry which is preliminary data.</text>
</comment>
<dbReference type="Gene3D" id="1.10.260.40">
    <property type="entry name" value="lambda repressor-like DNA-binding domains"/>
    <property type="match status" value="1"/>
</dbReference>